<reference evidence="4" key="2">
    <citation type="submission" date="2023-11" db="UniProtKB">
        <authorList>
            <consortium name="WormBaseParasite"/>
        </authorList>
    </citation>
    <scope>IDENTIFICATION</scope>
</reference>
<sequence length="1063" mass="122824">MSSITNTSEWSLSSTLPHIIHALPYSDSVRQRQKRRQKQLDHKKYGDDSDESEYEDECEEEHITDIILTFVLGVDPRRLINKEPVVNRPKSFNSSSSSSNKVHTNFMYFHLEFSILNREDYIFSTDVVIFSKSIAKIYPTNCTSKMTTPCEFDKTLWITWTEQIPIVITDETIINFWNLTQNGGIRVKCWDQRDKCSIQTRFDRPRSVSGKNNMNSQVNDNSTNSIGLNDVRSTIDVLKTYCRDSSNMKKTSFDVNHIHTEHEETLEVKKDTIKHNNTSLRTLSSAHILTNVNQRSVKMSKIGDFIDNWGSCCLVLQSGHLFRLNPPKWIVARKPTVYNVHTTSKLPPSSSVILQIDNSFEDILIGMKLTTSLMSLYQRRKFKPIILTIDKLHNLPVISHKSYEEMRDICEPVRLITKFSNIWNHQSREYFQDKEVYMDEVQVILTNKVDCSQLRELIQTTPIIIDLHDRGRKPAKMNKPKRNDLGGLFCTEPNDDKIGEVQPNLRTNTFSVEDTDQKNDETNDESIEFPTGRINVDLSEMVWLKCATMKQKLPVLPVSESDLDLHKCSKSIKGNPRHISRDYIGYVDWQCHLSIEIEININLNELLQINTTPGNVKTFERMVFILEKAGSNKQDVHFPEVVKHIKSFVLKSNAHHLGISEDLPVHIIQANINSRQSQYIPCIYSRPSSSTSLYSTKINSEQDHYLMDQLVTGFHLVDEDFDLIVLETGNSNISKNLEELFNKSLDTFSSYSVLQSTEEKNCVKCLKNSGLLFTERLYAPLNWCLQENIMAVPMRQITGNSILHIRDLLPRLAYCAINRITSLRLHCQTLSSSFRANLFPTCEMMKALFKEFCVSSLLTNLKSSPRSLSIKSTQSSLTKIDTDQVSQYSFTDKNEGNIFLTKDLSKNKRRYLSKSCSTMDRSSKRPLSKDKSFYNSLIFDEHYNENKNIIYNYSIQSLNSSVISKNELYYEILSKKEKYAYCNDYLHSGSFELTQEDWYNNKAIKRKLALSAKSFFKSSSRNTSKRKKERRWNKSTNLLCENSPYISFKAKLCRDINESQKSV</sequence>
<dbReference type="AlphaFoldDB" id="A0AA85KCT5"/>
<dbReference type="Pfam" id="PF15084">
    <property type="entry name" value="DUF4550"/>
    <property type="match status" value="1"/>
</dbReference>
<evidence type="ECO:0000313" key="4">
    <source>
        <dbReference type="WBParaSite" id="TREG1_88080.2"/>
    </source>
</evidence>
<name>A0AA85KCT5_TRIRE</name>
<evidence type="ECO:0000256" key="1">
    <source>
        <dbReference type="SAM" id="MobiDB-lite"/>
    </source>
</evidence>
<keyword evidence="3" id="KW-1185">Reference proteome</keyword>
<feature type="region of interest" description="Disordered" evidence="1">
    <location>
        <begin position="494"/>
        <end position="527"/>
    </location>
</feature>
<feature type="region of interest" description="Disordered" evidence="1">
    <location>
        <begin position="30"/>
        <end position="56"/>
    </location>
</feature>
<accession>A0AA85KCT5</accession>
<evidence type="ECO:0000259" key="2">
    <source>
        <dbReference type="Pfam" id="PF15084"/>
    </source>
</evidence>
<dbReference type="WBParaSite" id="TREG1_88080.2">
    <property type="protein sequence ID" value="TREG1_88080.2"/>
    <property type="gene ID" value="TREG1_88080"/>
</dbReference>
<reference evidence="3" key="1">
    <citation type="submission" date="2022-06" db="EMBL/GenBank/DDBJ databases">
        <authorList>
            <person name="Berger JAMES D."/>
            <person name="Berger JAMES D."/>
        </authorList>
    </citation>
    <scope>NUCLEOTIDE SEQUENCE [LARGE SCALE GENOMIC DNA]</scope>
</reference>
<protein>
    <submittedName>
        <fullName evidence="4">DUF4550 domain-containing protein</fullName>
    </submittedName>
</protein>
<feature type="compositionally biased region" description="Basic and acidic residues" evidence="1">
    <location>
        <begin position="38"/>
        <end position="47"/>
    </location>
</feature>
<dbReference type="PANTHER" id="PTHR33667:SF7">
    <property type="entry name" value="RIKEN CDNA 1810020O05 GENE"/>
    <property type="match status" value="1"/>
</dbReference>
<feature type="domain" description="DUF4550" evidence="2">
    <location>
        <begin position="108"/>
        <end position="206"/>
    </location>
</feature>
<proteinExistence type="predicted"/>
<organism evidence="3 4">
    <name type="scientific">Trichobilharzia regenti</name>
    <name type="common">Nasal bird schistosome</name>
    <dbReference type="NCBI Taxonomy" id="157069"/>
    <lineage>
        <taxon>Eukaryota</taxon>
        <taxon>Metazoa</taxon>
        <taxon>Spiralia</taxon>
        <taxon>Lophotrochozoa</taxon>
        <taxon>Platyhelminthes</taxon>
        <taxon>Trematoda</taxon>
        <taxon>Digenea</taxon>
        <taxon>Strigeidida</taxon>
        <taxon>Schistosomatoidea</taxon>
        <taxon>Schistosomatidae</taxon>
        <taxon>Trichobilharzia</taxon>
    </lineage>
</organism>
<dbReference type="PANTHER" id="PTHR33667">
    <property type="entry name" value="SI:DKEY-57N24.6"/>
    <property type="match status" value="1"/>
</dbReference>
<dbReference type="InterPro" id="IPR027876">
    <property type="entry name" value="DUF4550"/>
</dbReference>
<evidence type="ECO:0000313" key="3">
    <source>
        <dbReference type="Proteomes" id="UP000050795"/>
    </source>
</evidence>
<dbReference type="Proteomes" id="UP000050795">
    <property type="component" value="Unassembled WGS sequence"/>
</dbReference>